<dbReference type="Proteomes" id="UP001148629">
    <property type="component" value="Unassembled WGS sequence"/>
</dbReference>
<evidence type="ECO:0000313" key="1">
    <source>
        <dbReference type="EMBL" id="KAJ3547868.1"/>
    </source>
</evidence>
<gene>
    <name evidence="1" type="ORF">NM208_g1290</name>
</gene>
<reference evidence="1" key="1">
    <citation type="submission" date="2022-08" db="EMBL/GenBank/DDBJ databases">
        <title>Genome Sequence of Fusarium decemcellulare.</title>
        <authorList>
            <person name="Buettner E."/>
        </authorList>
    </citation>
    <scope>NUCLEOTIDE SEQUENCE</scope>
    <source>
        <strain evidence="1">Babe19</strain>
    </source>
</reference>
<proteinExistence type="predicted"/>
<organism evidence="1 2">
    <name type="scientific">Fusarium decemcellulare</name>
    <dbReference type="NCBI Taxonomy" id="57161"/>
    <lineage>
        <taxon>Eukaryota</taxon>
        <taxon>Fungi</taxon>
        <taxon>Dikarya</taxon>
        <taxon>Ascomycota</taxon>
        <taxon>Pezizomycotina</taxon>
        <taxon>Sordariomycetes</taxon>
        <taxon>Hypocreomycetidae</taxon>
        <taxon>Hypocreales</taxon>
        <taxon>Nectriaceae</taxon>
        <taxon>Fusarium</taxon>
        <taxon>Fusarium decemcellulare species complex</taxon>
    </lineage>
</organism>
<protein>
    <submittedName>
        <fullName evidence="1">Uncharacterized protein</fullName>
    </submittedName>
</protein>
<keyword evidence="2" id="KW-1185">Reference proteome</keyword>
<dbReference type="EMBL" id="JANRMS010000065">
    <property type="protein sequence ID" value="KAJ3547868.1"/>
    <property type="molecule type" value="Genomic_DNA"/>
</dbReference>
<accession>A0ACC1SWT5</accession>
<evidence type="ECO:0000313" key="2">
    <source>
        <dbReference type="Proteomes" id="UP001148629"/>
    </source>
</evidence>
<sequence length="1148" mass="127491">MRLLSTSTVEVTEVHGADIPEYAILSHTWSDEEILLQDVENSDAYGSPWAHVADGAFQTLGGNEKKGLSKMMSSVDLAARKGFQHIWIDTCCIDKTSSAELSEAINSMYQWYAEANICYAYLADVAPAGTEDPFATRSSFRRSRWFTRGWTLQELIASPQVEFFASDWSHLGSKNGDIEFTRLLNQITGIQLDVLTGQMSPQEVSLASRMHWAADRETTRVEDIAYCLLGIFDVNMPLLYGEGKRSFIRLQEAILSREEDQSLFAWHFESSAVEEEDKTWQIGNSGRLSGLLADSPARFWDNSDIEMAMPLTLTSSPPTVTSKGLGVDFLLLPCEDDQLAKEADFRVLLNCERIKDGQRESPVIYLKRIWGMGDQFARVRPDLKTFISPNISLLDGGTDERIFVKQDPSSDIKTIRVLSAKSTSQLQLGKDLAGRQLTGDWKIKDAWPKQGWDEQNQTFQTRNLTFGLPCGIFRLDLSAAGHTRTIDVAIGIHAPSERLCRSWCQIMTRDSFLAPESAYSWAVREAQSENITYNELSTQDIHGSDMSTWIAVTERNRRRGVDITLHVLSPKPHKDEEEQAQREDFGQIIPILTLSTNDLKNHDIKKLLPPPQQDPAAEARKSWSVYRLDIATLMADPTVVDTIEISVFPRMSFGSKVRIGSSNEGSISLRSVRDYCLDALPVGDTETRSCVQVLLGSSGTEDWSYLDASRILEGRTDSFLQLHPVHWAVIGAHVEILRTVLKAGLDAIGKSDRRLTTVHLAMLCETADVFNCLVLFLDPASNEFDAESSQVYERLETTAINGDYPLHFAAAYATGRELWERFSSGVISGQRTNRLGEIPLHRACAMGNIAAVKYLTSNSVWYSSGWNGGVSRVDNLGRMPLWHAACSDYDGEVTRLLLAAGTDMDLPDNDGLAPVHVSCRLGTVGCLKKLKSAGANLNLPAGALGLLPMHFAAVFGHKRCIQILLRANASILSDAVDGLVVNALHLAVANGQEPCARAIWDSLDPKPEFRGWSPCIVLESSGPVLKWMHVEINHEYWFAIDDPLKEGGTKDFNCLSAEDKTPELWADPGLKATSRPEDGGDDDGMDDGGSDEETDVWRTELKSLSRHIELPGDDSYARSAKARERSQLKQEPSSFKHASRKIKSLFGR</sequence>
<comment type="caution">
    <text evidence="1">The sequence shown here is derived from an EMBL/GenBank/DDBJ whole genome shotgun (WGS) entry which is preliminary data.</text>
</comment>
<name>A0ACC1SWT5_9HYPO</name>